<organism evidence="4 5">
    <name type="scientific">Entamoeba invadens IP1</name>
    <dbReference type="NCBI Taxonomy" id="370355"/>
    <lineage>
        <taxon>Eukaryota</taxon>
        <taxon>Amoebozoa</taxon>
        <taxon>Evosea</taxon>
        <taxon>Archamoebae</taxon>
        <taxon>Mastigamoebida</taxon>
        <taxon>Entamoebidae</taxon>
        <taxon>Entamoeba</taxon>
    </lineage>
</organism>
<protein>
    <submittedName>
        <fullName evidence="4">Importin subunit alpha, putative</fullName>
    </submittedName>
</protein>
<reference evidence="4 5" key="1">
    <citation type="submission" date="2012-10" db="EMBL/GenBank/DDBJ databases">
        <authorList>
            <person name="Zafar N."/>
            <person name="Inman J."/>
            <person name="Hall N."/>
            <person name="Lorenzi H."/>
            <person name="Caler E."/>
        </authorList>
    </citation>
    <scope>NUCLEOTIDE SEQUENCE [LARGE SCALE GENOMIC DNA]</scope>
    <source>
        <strain evidence="4 5">IP1</strain>
    </source>
</reference>
<dbReference type="OrthoDB" id="29145at2759"/>
<proteinExistence type="inferred from homology"/>
<dbReference type="GO" id="GO:0015031">
    <property type="term" value="P:protein transport"/>
    <property type="evidence" value="ECO:0007669"/>
    <property type="project" value="UniProtKB-KW"/>
</dbReference>
<dbReference type="KEGG" id="eiv:EIN_312920"/>
<evidence type="ECO:0000256" key="1">
    <source>
        <dbReference type="ARBA" id="ARBA00010394"/>
    </source>
</evidence>
<dbReference type="VEuPathDB" id="AmoebaDB:EIN_312920"/>
<keyword evidence="3" id="KW-0653">Protein transport</keyword>
<dbReference type="InterPro" id="IPR011989">
    <property type="entry name" value="ARM-like"/>
</dbReference>
<evidence type="ECO:0000313" key="4">
    <source>
        <dbReference type="EMBL" id="ELP92920.1"/>
    </source>
</evidence>
<keyword evidence="2" id="KW-0813">Transport</keyword>
<dbReference type="GeneID" id="14891889"/>
<dbReference type="EMBL" id="KB206312">
    <property type="protein sequence ID" value="ELP92920.1"/>
    <property type="molecule type" value="Genomic_DNA"/>
</dbReference>
<keyword evidence="5" id="KW-1185">Reference proteome</keyword>
<dbReference type="AlphaFoldDB" id="A0A0A1UFS2"/>
<sequence length="481" mass="55566">MYRKYDTSLAAQCSLRRNQTEIDRHGRREDLLMSRREIKSEDNNSVDYSESHITNVLRGLVNCNGEKFNEYLFEFKTMCENVRSTCSNVDMFYEKVQNSLTVKRLLQVLTTADTEMTKNVIISVFINLTFSQACLKQMLDNQLEYIVLPLLSTPHQTNVLWLYANLSGENAETRDSVYSATKETLLQMYQTDCLKASSVELIRLISNFCRFKPHISFEGFDGFFKILMDSLRVSNDNAKCVLSAFLNLVDSDEAVHRYESNILSVIVYGINNSDLELFDIIVNFIGDIVYRTDNYIDTFIQRELMERMITALQVGDENVSKDVLWCLSNIVASNLTSVHNKIEQTGIVKLLIEMLLCNTTANKLRYEVAWCFVNILSILDEEEITRVVQHQNFFEAMKAVTFIQIKRKDEKSSLMEFFLQSVRKILTIGNIHSVNGYNIYASSIEENKLSDIIFSFIDDCELSLDVSEEAREITEKYFCDN</sequence>
<dbReference type="Gene3D" id="1.25.10.10">
    <property type="entry name" value="Leucine-rich Repeat Variant"/>
    <property type="match status" value="1"/>
</dbReference>
<dbReference type="Proteomes" id="UP000014680">
    <property type="component" value="Unassembled WGS sequence"/>
</dbReference>
<dbReference type="PANTHER" id="PTHR23316">
    <property type="entry name" value="IMPORTIN ALPHA"/>
    <property type="match status" value="1"/>
</dbReference>
<dbReference type="OMA" id="QSICWIY"/>
<dbReference type="InterPro" id="IPR016024">
    <property type="entry name" value="ARM-type_fold"/>
</dbReference>
<gene>
    <name evidence="4" type="ORF">EIN_312920</name>
</gene>
<name>A0A0A1UFS2_ENTIV</name>
<accession>A0A0A1UFS2</accession>
<dbReference type="RefSeq" id="XP_004259691.1">
    <property type="nucleotide sequence ID" value="XM_004259643.1"/>
</dbReference>
<evidence type="ECO:0000256" key="2">
    <source>
        <dbReference type="ARBA" id="ARBA00022448"/>
    </source>
</evidence>
<evidence type="ECO:0000313" key="5">
    <source>
        <dbReference type="Proteomes" id="UP000014680"/>
    </source>
</evidence>
<comment type="similarity">
    <text evidence="1">Belongs to the importin alpha family.</text>
</comment>
<dbReference type="SUPFAM" id="SSF48371">
    <property type="entry name" value="ARM repeat"/>
    <property type="match status" value="1"/>
</dbReference>
<evidence type="ECO:0000256" key="3">
    <source>
        <dbReference type="ARBA" id="ARBA00022927"/>
    </source>
</evidence>